<evidence type="ECO:0000259" key="1">
    <source>
        <dbReference type="PROSITE" id="PS50021"/>
    </source>
</evidence>
<gene>
    <name evidence="2" type="ORF">SteCoe_3715</name>
</gene>
<dbReference type="InterPro" id="IPR001715">
    <property type="entry name" value="CH_dom"/>
</dbReference>
<dbReference type="SMART" id="SM00033">
    <property type="entry name" value="CH"/>
    <property type="match status" value="1"/>
</dbReference>
<reference evidence="2 3" key="1">
    <citation type="submission" date="2016-11" db="EMBL/GenBank/DDBJ databases">
        <title>The macronuclear genome of Stentor coeruleus: a giant cell with tiny introns.</title>
        <authorList>
            <person name="Slabodnick M."/>
            <person name="Ruby J.G."/>
            <person name="Reiff S.B."/>
            <person name="Swart E.C."/>
            <person name="Gosai S."/>
            <person name="Prabakaran S."/>
            <person name="Witkowska E."/>
            <person name="Larue G.E."/>
            <person name="Fisher S."/>
            <person name="Freeman R.M."/>
            <person name="Gunawardena J."/>
            <person name="Chu W."/>
            <person name="Stover N.A."/>
            <person name="Gregory B.D."/>
            <person name="Nowacki M."/>
            <person name="Derisi J."/>
            <person name="Roy S.W."/>
            <person name="Marshall W.F."/>
            <person name="Sood P."/>
        </authorList>
    </citation>
    <scope>NUCLEOTIDE SEQUENCE [LARGE SCALE GENOMIC DNA]</scope>
    <source>
        <strain evidence="2">WM001</strain>
    </source>
</reference>
<dbReference type="OrthoDB" id="10060824at2759"/>
<dbReference type="Pfam" id="PF00307">
    <property type="entry name" value="CH"/>
    <property type="match status" value="1"/>
</dbReference>
<dbReference type="PROSITE" id="PS50021">
    <property type="entry name" value="CH"/>
    <property type="match status" value="1"/>
</dbReference>
<dbReference type="SUPFAM" id="SSF47576">
    <property type="entry name" value="Calponin-homology domain, CH-domain"/>
    <property type="match status" value="1"/>
</dbReference>
<accession>A0A1R2CWG7</accession>
<dbReference type="CDD" id="cd21218">
    <property type="entry name" value="CH_PLS_FIM_rpt2"/>
    <property type="match status" value="1"/>
</dbReference>
<dbReference type="Pfam" id="PF24529">
    <property type="entry name" value="CFAP47"/>
    <property type="match status" value="1"/>
</dbReference>
<protein>
    <recommendedName>
        <fullName evidence="1">Calponin-homology (CH) domain-containing protein</fullName>
    </recommendedName>
</protein>
<dbReference type="Proteomes" id="UP000187209">
    <property type="component" value="Unassembled WGS sequence"/>
</dbReference>
<dbReference type="InterPro" id="IPR013783">
    <property type="entry name" value="Ig-like_fold"/>
</dbReference>
<name>A0A1R2CWG7_9CILI</name>
<dbReference type="GO" id="GO:0005929">
    <property type="term" value="C:cilium"/>
    <property type="evidence" value="ECO:0007669"/>
    <property type="project" value="TreeGrafter"/>
</dbReference>
<dbReference type="Pfam" id="PF23277">
    <property type="entry name" value="Ig_Dlec1_1"/>
    <property type="match status" value="1"/>
</dbReference>
<dbReference type="Gene3D" id="1.10.418.10">
    <property type="entry name" value="Calponin-like domain"/>
    <property type="match status" value="1"/>
</dbReference>
<evidence type="ECO:0000313" key="3">
    <source>
        <dbReference type="Proteomes" id="UP000187209"/>
    </source>
</evidence>
<organism evidence="2 3">
    <name type="scientific">Stentor coeruleus</name>
    <dbReference type="NCBI Taxonomy" id="5963"/>
    <lineage>
        <taxon>Eukaryota</taxon>
        <taxon>Sar</taxon>
        <taxon>Alveolata</taxon>
        <taxon>Ciliophora</taxon>
        <taxon>Postciliodesmatophora</taxon>
        <taxon>Heterotrichea</taxon>
        <taxon>Heterotrichida</taxon>
        <taxon>Stentoridae</taxon>
        <taxon>Stentor</taxon>
    </lineage>
</organism>
<dbReference type="Pfam" id="PF26579">
    <property type="entry name" value="Ig_CFAP47"/>
    <property type="match status" value="1"/>
</dbReference>
<dbReference type="InterPro" id="IPR056343">
    <property type="entry name" value="CFAP47_dom"/>
</dbReference>
<dbReference type="EMBL" id="MPUH01000044">
    <property type="protein sequence ID" value="OMJ93359.1"/>
    <property type="molecule type" value="Genomic_DNA"/>
</dbReference>
<keyword evidence="3" id="KW-1185">Reference proteome</keyword>
<feature type="domain" description="Calponin-homology (CH)" evidence="1">
    <location>
        <begin position="1623"/>
        <end position="1733"/>
    </location>
</feature>
<dbReference type="InterPro" id="IPR058952">
    <property type="entry name" value="Ig_CFAP47"/>
</dbReference>
<dbReference type="Gene3D" id="2.60.40.10">
    <property type="entry name" value="Immunoglobulins"/>
    <property type="match status" value="6"/>
</dbReference>
<dbReference type="GO" id="GO:0060271">
    <property type="term" value="P:cilium assembly"/>
    <property type="evidence" value="ECO:0007669"/>
    <property type="project" value="TreeGrafter"/>
</dbReference>
<proteinExistence type="predicted"/>
<evidence type="ECO:0000313" key="2">
    <source>
        <dbReference type="EMBL" id="OMJ93359.1"/>
    </source>
</evidence>
<dbReference type="InterPro" id="IPR059041">
    <property type="entry name" value="Ig_DLEC1_1"/>
</dbReference>
<dbReference type="InterPro" id="IPR036872">
    <property type="entry name" value="CH_dom_sf"/>
</dbReference>
<sequence>MSVKSTTYAGKFDKTTNSKQVTLSKGDPLEIFPPEIVFKDIEPDQTYEVTVSVRNLCQKVRRIRFMPPKTSKFLAEYNNLGAIAGGIQTNIVISFETDHLGNFHDEMVIISEDFSYTLLMHAYQPAPDIQFDPFVNMGLTSVQKEKVCLVNFRNEGSRKGTVSLNYDKGISPELVIEPENFALNSGEKKLVKMIYNPHEVGIFRCPVEVIVDGQEKVRHIDVNGTCVEHQMSVVAPNIEKIMPTISDPEGTGQHLSVINSLNFGNMYHGEQKQLTVYLVNNGPIPVSFNVQFILGSEEEVENEKYLMHTPQELAKQEIKRVMKSEPEHGQVDAYSQVMIRFYCHSKVADRAKGYIHNMMEEGNPESNFTYSVDNVIDYFYTAVFRFKEIDQKLLLQLQARALLPSIKISQNAVFFPSCPLGDRRDTPIKIENLNEHLEITYCFSKVAQFTVEPEEGKLLPKQSKSVNLAFIPKNLGVFHSTIQLQFIKGAYKVPIHFYAKAEGKIDKKAQPVRGTESLPKDFEPERKYISDIQGQNALNEREGRWKTETKVETLKTDYSLQVDQAILQNYVKKQYVDFLRTSRKERLDKTKSIKKKTITNFEDVEKDPGLGMNDDLVTGAPINLPTAGDQLYVNKAIGLYETSSGVAVNHDPDKPVRNVSKMAVDRKTYKEVAFSLSPIKQVELRECGKMLTAQELQFISAGPKHLDFGRVVVCSPSFKYFTVVNGLKQSIFVEMFSNLTEIHKIDPGSLVIPAGMTGGFQINLMSTRTQNLEGVVTYKINSEHVFNFKVTAKMEPAELKLSKSVLKFSFDDESMEESLSEKITIENLCNADTRFTWIVPSTSNFDIEPKDDIVEAKKSKVVTVKFTPPVGGGKTDDEYLTMKVQNGEASVLKCKGDFTEAKCVFMQKQVDFDVVSVGIPHEKTVSIRNSLRSTAVFYVKNCPGELTVTPIKGKIAGDGKVNLKVEFCSMEERDLHFELEVFIRGGKPLSLTILGKAIIPTVFIKESEIDFGGVTYKCSAIRKFTVVNDSPISCALYINLAEHEEFEISLPPEKLLEADYDSNVLVAATTDKNNPFITRDENDELEDIKQEAGMQEEESEDEPEEVPRTFRLNMNANTQVTLQLKFIPNDTDTYLFDLPILMAGISEPIKNLVRRVTGEGLQPRFLIDPSIVDFKKKYITGIEKTFPEYKDIIFSNPDIYPLRWKLDALSSEAARIFTIKPSEGYLEPAASVTVRASFNPLQPVEYEEKIKLYLDQSSEPYLTLTLRGEGAVPRISFDRRYIILPIVPLKVPSKAVFRINNEGYQNVELKYRLPKDICKIPLELHFPDGQSLGSTKQKIIVEVTFISEKPFSFTSQLEFYDTEGNRFFIMIAGTADNCLPSVFSFIQSHSEDITYENDANGAVRVNYEENSEQDEYSGKWDGPKTSVASSAYSRSARSIIGYTPVPQSLLDKSIDHLTRWMNHQILINPVSHFPEDFISQFGSPLYDLIYSMSGKMPPGQLKNVSSIPHKDLIKQLYKQYEDLLDYLKKFGALLNTVRPEFLLSQHEYSQYLKSTPNELQLKPKQIQHRWPYMSMDSWTTLLYQIIKMYHLSRVTPKGFKSLPGIEPESASIESWMTSSNLYSVSENILLKWMSYHYASMHPHTPKKLSNFESDLMDGTVFAAVMQSHTGQIKALSNIKMNCTTEEQRIFNCEKVIAGLTEIGMTTHFTPQDLARPSGREMQIFCLQLYQGLPHYIPKCKIIFACPLGEKVEKKLDLSNNSVKPVNYWVKIEGSGDFSIEGVESLNIPSKGMVQFPVIFQSRVTTPIQRAKLSFTNRSGDGSAQAAALVFELISDVKAPQAIPQIDIKTPLYKLGYQEVEIKNIYGQEAEFNISLNMQEDSKKIVAKKKGSADTTQLNFPQAFFIKTEKVKVKKNSSSTIGIQFLPFEMRNYTADLILCDEKVGEMQYRINGTVLNPEPIELPPSGLKVELGDSIQINVTIDTKNKNLEFAKSKCKERFQSSQKTKEREALNDILRKLQIDDSVYEISLNSPYFTGPNSITLSDLVKTKGKNMDGTEGSEVTKQEISLATNKKTQTRGSQTVVQEVSNRFVLNFAPKTPGDYPCEITLTSAKKTDIRIYTISLSVKPKRNVVNLEMISYARSETKQDIPIVNNSEKDWQVKVSLTQETKEFIASKDFVVRKKSTGYCSLSFKPQWTCEVKGKLILDIPLTGEVYEFSLKGIGEEPRAEDHIVLECQVKETKTHLIPVTNNTDGPITYRAESDLPNASGEPTITVSPKSKAMYEIVIRPFQSGLYNGAITFYDPNGKFYWYTIEIRAQEPQPEDEKILITQCRKAIELKITVYNPFNESTTFDVTIQGKGLVGDNVFYLEPKAVGVYELLYSPLIPGESDGAVFFVSEKTGEFWYKLKLNALPPEAIELPIFECELGRTESQQVYIENPTAEEAILEYTSSNPLNFELVPERILLPPYETVEAIIKYCPSSLKHTELGIITLTSPTLGNWEYKVKGKGVPPTKMEPLEVSATIGESSSVQVTFKNPFREMITISLALEGKDVFNLLVKRNRFSIGPLGMLLIPVSFQPVSMEEAQATLIVSITEDLAWRFPIRGITENASQHKDYIYKTKCRSTIEQPLNIFLHDLENLTEEENFTHEIRVPNKDFQRLVDNSFKIDPIKNILFNTNEALEFLVRFEPLRPFKTVVEFLIYKSSGGRWKYSIQLEALDPDVDDTIIIESQINKSHSVGFKLTNQLKAFAEFEAFFTPESNSCFSVMPTKGVLEPFGREGTTFVVTFLPNEYGAAKIGRLIIQTEDMRWIYTIKGVHPHYQPPEVQGGRLDNRLYRQPAGSKKNFIRNNMKQLSPKRSRMEDSIQ</sequence>
<dbReference type="PANTHER" id="PTHR45912">
    <property type="entry name" value="CILIA- AND FLAGELLA-ASSOCIATED PROTEIN 47"/>
    <property type="match status" value="1"/>
</dbReference>
<dbReference type="PANTHER" id="PTHR45912:SF3">
    <property type="entry name" value="CILIA- AND FLAGELLA-ASSOCIATED PROTEIN 47"/>
    <property type="match status" value="1"/>
</dbReference>
<comment type="caution">
    <text evidence="2">The sequence shown here is derived from an EMBL/GenBank/DDBJ whole genome shotgun (WGS) entry which is preliminary data.</text>
</comment>